<gene>
    <name evidence="1" type="ORF">ACFSOY_13260</name>
</gene>
<accession>A0ABW5A017</accession>
<dbReference type="Proteomes" id="UP001597343">
    <property type="component" value="Unassembled WGS sequence"/>
</dbReference>
<proteinExistence type="predicted"/>
<keyword evidence="2" id="KW-1185">Reference proteome</keyword>
<sequence>MDDLLRFLGVMSALSASAQTMTQQLRKRFNWLVATPGDQELKGQLMTVSEGTVHANVHLVCGVNGALLAALGNIHPLSYLGLTPIWTLANSAWIANTMDYLCAGVLVAYGGPWFHEILGILREYKQSLRGQR</sequence>
<dbReference type="RefSeq" id="WP_386047369.1">
    <property type="nucleotide sequence ID" value="NZ_JBHUIO010000008.1"/>
</dbReference>
<organism evidence="1 2">
    <name type="scientific">Tumebacillus lipolyticus</name>
    <dbReference type="NCBI Taxonomy" id="1280370"/>
    <lineage>
        <taxon>Bacteria</taxon>
        <taxon>Bacillati</taxon>
        <taxon>Bacillota</taxon>
        <taxon>Bacilli</taxon>
        <taxon>Bacillales</taxon>
        <taxon>Alicyclobacillaceae</taxon>
        <taxon>Tumebacillus</taxon>
    </lineage>
</organism>
<comment type="caution">
    <text evidence="1">The sequence shown here is derived from an EMBL/GenBank/DDBJ whole genome shotgun (WGS) entry which is preliminary data.</text>
</comment>
<name>A0ABW5A017_9BACL</name>
<protein>
    <submittedName>
        <fullName evidence="1">Uncharacterized protein</fullName>
    </submittedName>
</protein>
<evidence type="ECO:0000313" key="1">
    <source>
        <dbReference type="EMBL" id="MFD2170954.1"/>
    </source>
</evidence>
<reference evidence="2" key="1">
    <citation type="journal article" date="2019" name="Int. J. Syst. Evol. Microbiol.">
        <title>The Global Catalogue of Microorganisms (GCM) 10K type strain sequencing project: providing services to taxonomists for standard genome sequencing and annotation.</title>
        <authorList>
            <consortium name="The Broad Institute Genomics Platform"/>
            <consortium name="The Broad Institute Genome Sequencing Center for Infectious Disease"/>
            <person name="Wu L."/>
            <person name="Ma J."/>
        </authorList>
    </citation>
    <scope>NUCLEOTIDE SEQUENCE [LARGE SCALE GENOMIC DNA]</scope>
    <source>
        <strain evidence="2">CGMCC 1.13574</strain>
    </source>
</reference>
<evidence type="ECO:0000313" key="2">
    <source>
        <dbReference type="Proteomes" id="UP001597343"/>
    </source>
</evidence>
<dbReference type="EMBL" id="JBHUIO010000008">
    <property type="protein sequence ID" value="MFD2170954.1"/>
    <property type="molecule type" value="Genomic_DNA"/>
</dbReference>